<evidence type="ECO:0000256" key="5">
    <source>
        <dbReference type="ARBA" id="ARBA00023136"/>
    </source>
</evidence>
<evidence type="ECO:0000256" key="4">
    <source>
        <dbReference type="ARBA" id="ARBA00022989"/>
    </source>
</evidence>
<dbReference type="InterPro" id="IPR018076">
    <property type="entry name" value="T2SS_GspF_dom"/>
</dbReference>
<evidence type="ECO:0000256" key="3">
    <source>
        <dbReference type="ARBA" id="ARBA00022692"/>
    </source>
</evidence>
<protein>
    <submittedName>
        <fullName evidence="8">Type II secretory pathway component PulF</fullName>
    </submittedName>
</protein>
<evidence type="ECO:0000256" key="2">
    <source>
        <dbReference type="ARBA" id="ARBA00022475"/>
    </source>
</evidence>
<keyword evidence="4 6" id="KW-1133">Transmembrane helix</keyword>
<feature type="transmembrane region" description="Helical" evidence="6">
    <location>
        <begin position="112"/>
        <end position="133"/>
    </location>
</feature>
<dbReference type="PANTHER" id="PTHR30012">
    <property type="entry name" value="GENERAL SECRETION PATHWAY PROTEIN"/>
    <property type="match status" value="1"/>
</dbReference>
<name>A0ABU0E7S5_9FIRM</name>
<dbReference type="PANTHER" id="PTHR30012:SF0">
    <property type="entry name" value="TYPE II SECRETION SYSTEM PROTEIN F-RELATED"/>
    <property type="match status" value="1"/>
</dbReference>
<proteinExistence type="predicted"/>
<organism evidence="8 9">
    <name type="scientific">Breznakia pachnodae</name>
    <dbReference type="NCBI Taxonomy" id="265178"/>
    <lineage>
        <taxon>Bacteria</taxon>
        <taxon>Bacillati</taxon>
        <taxon>Bacillota</taxon>
        <taxon>Erysipelotrichia</taxon>
        <taxon>Erysipelotrichales</taxon>
        <taxon>Erysipelotrichaceae</taxon>
        <taxon>Breznakia</taxon>
    </lineage>
</organism>
<feature type="transmembrane region" description="Helical" evidence="6">
    <location>
        <begin position="300"/>
        <end position="323"/>
    </location>
</feature>
<gene>
    <name evidence="8" type="ORF">J2S15_003719</name>
</gene>
<feature type="transmembrane region" description="Helical" evidence="6">
    <location>
        <begin position="153"/>
        <end position="174"/>
    </location>
</feature>
<evidence type="ECO:0000313" key="9">
    <source>
        <dbReference type="Proteomes" id="UP001230220"/>
    </source>
</evidence>
<feature type="domain" description="Type II secretion system protein GspF" evidence="7">
    <location>
        <begin position="207"/>
        <end position="326"/>
    </location>
</feature>
<dbReference type="InterPro" id="IPR003004">
    <property type="entry name" value="GspF/PilC"/>
</dbReference>
<keyword evidence="2" id="KW-1003">Cell membrane</keyword>
<comment type="caution">
    <text evidence="8">The sequence shown here is derived from an EMBL/GenBank/DDBJ whole genome shotgun (WGS) entry which is preliminary data.</text>
</comment>
<reference evidence="8 9" key="1">
    <citation type="submission" date="2023-07" db="EMBL/GenBank/DDBJ databases">
        <title>Genomic Encyclopedia of Type Strains, Phase IV (KMG-IV): sequencing the most valuable type-strain genomes for metagenomic binning, comparative biology and taxonomic classification.</title>
        <authorList>
            <person name="Goeker M."/>
        </authorList>
    </citation>
    <scope>NUCLEOTIDE SEQUENCE [LARGE SCALE GENOMIC DNA]</scope>
    <source>
        <strain evidence="8 9">DSM 16784</strain>
    </source>
</reference>
<sequence>MQLAKAGLIKNPHKVTLSLNITQWMYFAQLISKGYSLHHALQLLNKDDEHILIAIEQGESIEKIIEDSCKGRLKVFVTFFLNTTSIANALQCAIAMYQFEQDIRKKLIKQTAYPLFILVVSFFSVIMFSNVIIPQLIQNFEVDGSVIFEIVSLINYLSLILLGVLLLLIVLVVLCKLSKKLMYSVGLIFVRYVGIIREWMSYYLSNYLIELDKHGMSTKHAFQFLQNVNDQPLLFIVVKKIYYDLQNGVEMMESIQNNPMISKNFKLHFTLGSSTNTFRDSLITYRDLQEKQWMNQIRKVSVLVQLISYSFVGILVICVYQIMLVPLQMLERM</sequence>
<keyword evidence="3 6" id="KW-0812">Transmembrane</keyword>
<dbReference type="EMBL" id="JAUSUR010000008">
    <property type="protein sequence ID" value="MDQ0362958.1"/>
    <property type="molecule type" value="Genomic_DNA"/>
</dbReference>
<evidence type="ECO:0000313" key="8">
    <source>
        <dbReference type="EMBL" id="MDQ0362958.1"/>
    </source>
</evidence>
<dbReference type="Proteomes" id="UP001230220">
    <property type="component" value="Unassembled WGS sequence"/>
</dbReference>
<comment type="subcellular location">
    <subcellularLocation>
        <location evidence="1">Cell membrane</location>
        <topology evidence="1">Multi-pass membrane protein</topology>
    </subcellularLocation>
</comment>
<keyword evidence="5 6" id="KW-0472">Membrane</keyword>
<dbReference type="Pfam" id="PF00482">
    <property type="entry name" value="T2SSF"/>
    <property type="match status" value="1"/>
</dbReference>
<accession>A0ABU0E7S5</accession>
<evidence type="ECO:0000259" key="7">
    <source>
        <dbReference type="Pfam" id="PF00482"/>
    </source>
</evidence>
<evidence type="ECO:0000256" key="6">
    <source>
        <dbReference type="SAM" id="Phobius"/>
    </source>
</evidence>
<dbReference type="RefSeq" id="WP_307411267.1">
    <property type="nucleotide sequence ID" value="NZ_JAUSUR010000008.1"/>
</dbReference>
<keyword evidence="9" id="KW-1185">Reference proteome</keyword>
<evidence type="ECO:0000256" key="1">
    <source>
        <dbReference type="ARBA" id="ARBA00004651"/>
    </source>
</evidence>